<evidence type="ECO:0008006" key="8">
    <source>
        <dbReference type="Google" id="ProtNLM"/>
    </source>
</evidence>
<dbReference type="SMART" id="SM01026">
    <property type="entry name" value="Beach"/>
    <property type="match status" value="1"/>
</dbReference>
<dbReference type="InterPro" id="IPR036322">
    <property type="entry name" value="WD40_repeat_dom_sf"/>
</dbReference>
<evidence type="ECO:0000259" key="5">
    <source>
        <dbReference type="PROSITE" id="PS50197"/>
    </source>
</evidence>
<dbReference type="PROSITE" id="PS50294">
    <property type="entry name" value="WD_REPEATS_REGION"/>
    <property type="match status" value="1"/>
</dbReference>
<dbReference type="SUPFAM" id="SSF50729">
    <property type="entry name" value="PH domain-like"/>
    <property type="match status" value="1"/>
</dbReference>
<evidence type="ECO:0000256" key="3">
    <source>
        <dbReference type="PROSITE-ProRule" id="PRU00221"/>
    </source>
</evidence>
<dbReference type="InterPro" id="IPR036372">
    <property type="entry name" value="BEACH_dom_sf"/>
</dbReference>
<dbReference type="SUPFAM" id="SSF50978">
    <property type="entry name" value="WD40 repeat-like"/>
    <property type="match status" value="1"/>
</dbReference>
<dbReference type="InterPro" id="IPR031570">
    <property type="entry name" value="NBEA/BDCP_DUF4704"/>
</dbReference>
<dbReference type="InterPro" id="IPR046851">
    <property type="entry name" value="NBCH_WD40"/>
</dbReference>
<dbReference type="EMBL" id="HBEW01008978">
    <property type="protein sequence ID" value="CAD8589607.1"/>
    <property type="molecule type" value="Transcribed_RNA"/>
</dbReference>
<dbReference type="PANTHER" id="PTHR13743:SF112">
    <property type="entry name" value="BEACH DOMAIN-CONTAINING PROTEIN"/>
    <property type="match status" value="1"/>
</dbReference>
<dbReference type="Pfam" id="PF14844">
    <property type="entry name" value="PH_BEACH"/>
    <property type="match status" value="1"/>
</dbReference>
<dbReference type="Gene3D" id="2.30.29.30">
    <property type="entry name" value="Pleckstrin-homology domain (PH domain)/Phosphotyrosine-binding domain (PTB)"/>
    <property type="match status" value="1"/>
</dbReference>
<feature type="region of interest" description="Disordered" evidence="4">
    <location>
        <begin position="1138"/>
        <end position="1159"/>
    </location>
</feature>
<dbReference type="Pfam" id="PF02138">
    <property type="entry name" value="Beach"/>
    <property type="match status" value="1"/>
</dbReference>
<reference evidence="7" key="1">
    <citation type="submission" date="2021-01" db="EMBL/GenBank/DDBJ databases">
        <authorList>
            <person name="Corre E."/>
            <person name="Pelletier E."/>
            <person name="Niang G."/>
            <person name="Scheremetjew M."/>
            <person name="Finn R."/>
            <person name="Kale V."/>
            <person name="Holt S."/>
            <person name="Cochrane G."/>
            <person name="Meng A."/>
            <person name="Brown T."/>
            <person name="Cohen L."/>
        </authorList>
    </citation>
    <scope>NUCLEOTIDE SEQUENCE</scope>
    <source>
        <strain evidence="7">Clade-D-RCC2572</strain>
    </source>
</reference>
<evidence type="ECO:0000313" key="7">
    <source>
        <dbReference type="EMBL" id="CAD8589607.1"/>
    </source>
</evidence>
<evidence type="ECO:0000256" key="2">
    <source>
        <dbReference type="ARBA" id="ARBA00022737"/>
    </source>
</evidence>
<feature type="domain" description="BEACH-type PH" evidence="6">
    <location>
        <begin position="1584"/>
        <end position="1676"/>
    </location>
</feature>
<feature type="domain" description="BEACH" evidence="5">
    <location>
        <begin position="1691"/>
        <end position="1980"/>
    </location>
</feature>
<evidence type="ECO:0000256" key="4">
    <source>
        <dbReference type="SAM" id="MobiDB-lite"/>
    </source>
</evidence>
<proteinExistence type="predicted"/>
<evidence type="ECO:0000256" key="1">
    <source>
        <dbReference type="ARBA" id="ARBA00022574"/>
    </source>
</evidence>
<keyword evidence="2" id="KW-0677">Repeat</keyword>
<dbReference type="InterPro" id="IPR011993">
    <property type="entry name" value="PH-like_dom_sf"/>
</dbReference>
<dbReference type="Pfam" id="PF15787">
    <property type="entry name" value="DUF4704"/>
    <property type="match status" value="1"/>
</dbReference>
<organism evidence="7">
    <name type="scientific">Ostreococcus mediterraneus</name>
    <dbReference type="NCBI Taxonomy" id="1486918"/>
    <lineage>
        <taxon>Eukaryota</taxon>
        <taxon>Viridiplantae</taxon>
        <taxon>Chlorophyta</taxon>
        <taxon>Mamiellophyceae</taxon>
        <taxon>Mamiellales</taxon>
        <taxon>Bathycoccaceae</taxon>
        <taxon>Ostreococcus</taxon>
    </lineage>
</organism>
<dbReference type="InterPro" id="IPR001680">
    <property type="entry name" value="WD40_rpt"/>
</dbReference>
<dbReference type="Pfam" id="PF20426">
    <property type="entry name" value="NBCH_WD40"/>
    <property type="match status" value="1"/>
</dbReference>
<dbReference type="PROSITE" id="PS50082">
    <property type="entry name" value="WD_REPEATS_2"/>
    <property type="match status" value="1"/>
</dbReference>
<dbReference type="Gene3D" id="2.130.10.10">
    <property type="entry name" value="YVTN repeat-like/Quinoprotein amine dehydrogenase"/>
    <property type="match status" value="1"/>
</dbReference>
<dbReference type="SUPFAM" id="SSF81837">
    <property type="entry name" value="BEACH domain"/>
    <property type="match status" value="1"/>
</dbReference>
<dbReference type="CDD" id="cd06071">
    <property type="entry name" value="Beach"/>
    <property type="match status" value="1"/>
</dbReference>
<sequence>MELLLEFDQEYYEPDDDRRRRSSFGMSSSREEETIEQLIVEYTQTPSNSALEGLRAIATSGDEDASAVLVIKLLEHMGGEAAIAGAREENEESEEEDKVMDVPSARCDARLVVLGAKILKVMPATKYGPSHRGVLLRGISHVLNSYMGNCQTVWEADGLEALLSVLNRLLKTNKDGKGDGDIKLAAECVRRVAAFATSTLEFTSWLRYAADNEPSAKSFLLDQLNMTLQLRFSRGPSDIFLLDGESSGILGSAQPKWPFSEGLGFVTWVYLESVSASESTTASAASYAAAASASQVVDASPLTAAAVAAAAAGDSEVHMPRLFSFLSAEGQGVECYFHEEFLILETNGLKESRLTIPFSYKFPLKRWFCLGIEHKPATVRTGAAETRLYVNGALVETHNFDLPKISRPLGFCCVGTNPPAAMAGMQRKRRQCALFASLGPVYIFKQALGGNAMKALASRGGSYVPRFPSVDEKNPTNPESLADLDENLVLDRVLASTVLQVLHPRMASKNSVVDISPHGMAVESKAALLGGTSHARRTLLRDSIWAAASGGPAVVLPLACPLVGSKHLQPETSQIYEDFASAGSSIRSVIGILAGACDLHAENVKALAENNVSNLLAHVLPFALDGLRRDLKDFSQSSIGDEEEAIIDALEYLLSVCKEDKQASKQLCSSLILDFMPWTGSGVRMIKRILCICSSMCNTNPDLMQEVSALQILLDNGRRWLSPKSSIMGGILHSNSAKSVMDDSGVLSVTEAESVSLIDELFVSVSLLTNTSGRMSSKVEIIVGFLAECPCPHMLAATVKLVYSIIISPNTERANEFLFAFVDHGGVEVCMGLVRALALRGKFDDELHGVQNLFASCVQLFGYLLETGCVSANKTTEIGGSKKVTKGSIERAVRHAFRKGSSKLITMDVYKQIMHSSLSINLANINMTEPARLISGGMLGSMLWTLSDAGDDVTNEALKDTMLLACAYAENRNMLLSLPEFPEWLIKLLASSQPRNQNVLDAAADLLLIMLQHSMRLPDGWRVLESVLESIALVAKDDFKKTAEAQQAILKGLTGFMINELKGIRISDNDQRKKTREPQGTDAKIAHDNVIAVLHMVEAHLRLIASVKIDGSHDLDRVSDALVCYGAHAVESANGWVERSRASEDPNASTMRDEPARPSGSLELLRLTQELIKILVGTDCTAITPSSALLKDDELVHLLLRLTLANFREETLSMDDLEVEQGLPLMPAHIVNTLTSLTSGNSSISDAIAFEAKSLWGTSQMSDSGKRVSVLHNLLVPFLQSASVRKSAQLAPGAIALLFDEIWRYKRSDGRGVVYIKAISAYLIALIARWRDVIFPNETKDIGSKLRALASSTMPTAIETLCSQEWIQLLMSTTIKETLVCISTSAAISDNRHSVMLARGPGAMDARLSAQQAVQRTRAETFKKFVEVWEGEYVNISMSSKWLAALSKEASRRTLSIAAQGENRNRSEQAWEKYMRDLQAAKCLMVKVKDEGESTRLGINSFESGRRRRYRLSRTATVHKPRLTHMAPVDKNAIEIKLPVREQVDISDDEDDEILLTPQKSVNKEELNEVMAATAALAVAANLGEVKKSNHECAATMVTPLELFAGKFAISDSEMTFTTIDASRAWVWPLETLHQVQSRRYLLRRSALELFMLDRQTYFIDFGSAEQRRQVFRVLIKLRPKNFIPLYLETSKPEALLRKSDITSRWIRREISNFDYLMALNTLAGRSYQDITQYPVFPWVITDYTSETLDLNDPAVYRDLRKPIGALNPTRLERIKERYEFFDDPEIPKFHYGSHYSSSGTVLYYLLRIDPFTTLAYELQGGKFDHADRLFHSVASTWKSCYNDMSDVKELIPEFFYLPEMFKNVNNIDFGVNQKGEKVHDAVLPPWAKSPEDFVEKQREALESEFVSKNLHHWVDLIFGYKQRGKAAESACNVFYYMTYEGAVDVEGIKDPLLLKATQDQIACFGQTPSQLLTVPHPGRQRAADSITGSHWLFDNDNGVSNYALPVPNYGENRASFMNVLPTGQLVVVSPTLEMKIHRFVPNLPGSSGVPFTFDAAKEQSTLGSLMGSIRRKAGFHDVAESIKFAAKLDPKLLSSGMTLPCAAIPNGRFLIVAGHADNSLKVYNNETGAVENAKIGHRAPVVALELSNDGRVLATGSADGTVGIWLVKLPAEKVTIGENVRETIAPIIRINENNIFNDGSTVADVIETAADVATNVFTKATLQGPISLCKGHGEAISSLALNTNLDLLLAVSPFAGASFYSIMKGQLFTKIPSLAGSLCAISDEGFVIIWNERTWTIKVASINGDIITSMSLIEKCPKLTTMTVSSDGYRLAAGTEEVNGQVAVIAFDLPSLNVRQRWDFESQSDITQLVLTADNTNLLAAAYDGSIRLFNDPSISARSFNQMLQAGWTNVV</sequence>
<dbReference type="InterPro" id="IPR050865">
    <property type="entry name" value="BEACH_Domain"/>
</dbReference>
<keyword evidence="1 3" id="KW-0853">WD repeat</keyword>
<dbReference type="SMART" id="SM00320">
    <property type="entry name" value="WD40"/>
    <property type="match status" value="4"/>
</dbReference>
<dbReference type="PROSITE" id="PS50197">
    <property type="entry name" value="BEACH"/>
    <property type="match status" value="1"/>
</dbReference>
<dbReference type="InterPro" id="IPR023362">
    <property type="entry name" value="PH-BEACH_dom"/>
</dbReference>
<evidence type="ECO:0000259" key="6">
    <source>
        <dbReference type="PROSITE" id="PS51783"/>
    </source>
</evidence>
<protein>
    <recommendedName>
        <fullName evidence="8">BEACH domain-containing protein</fullName>
    </recommendedName>
</protein>
<gene>
    <name evidence="7" type="ORF">OMED0929_LOCUS7570</name>
</gene>
<dbReference type="CDD" id="cd01201">
    <property type="entry name" value="PH_BEACH"/>
    <property type="match status" value="1"/>
</dbReference>
<dbReference type="PANTHER" id="PTHR13743">
    <property type="entry name" value="BEIGE/BEACH-RELATED"/>
    <property type="match status" value="1"/>
</dbReference>
<dbReference type="PROSITE" id="PS51783">
    <property type="entry name" value="PH_BEACH"/>
    <property type="match status" value="1"/>
</dbReference>
<dbReference type="Gene3D" id="1.10.1540.10">
    <property type="entry name" value="BEACH domain"/>
    <property type="match status" value="1"/>
</dbReference>
<dbReference type="InterPro" id="IPR015943">
    <property type="entry name" value="WD40/YVTN_repeat-like_dom_sf"/>
</dbReference>
<dbReference type="InterPro" id="IPR000409">
    <property type="entry name" value="BEACH_dom"/>
</dbReference>
<feature type="repeat" description="WD" evidence="3">
    <location>
        <begin position="2135"/>
        <end position="2166"/>
    </location>
</feature>
<name>A0A7S0KS20_9CHLO</name>
<dbReference type="FunFam" id="1.10.1540.10:FF:000001">
    <property type="entry name" value="neurobeachin isoform X1"/>
    <property type="match status" value="1"/>
</dbReference>
<accession>A0A7S0KS20</accession>